<keyword evidence="1" id="KW-0802">TPR repeat</keyword>
<evidence type="ECO:0000256" key="2">
    <source>
        <dbReference type="SAM" id="Phobius"/>
    </source>
</evidence>
<evidence type="ECO:0000313" key="3">
    <source>
        <dbReference type="EMBL" id="CAH0999761.1"/>
    </source>
</evidence>
<keyword evidence="2" id="KW-0472">Membrane</keyword>
<keyword evidence="2" id="KW-1133">Transmembrane helix</keyword>
<dbReference type="Proteomes" id="UP000837803">
    <property type="component" value="Unassembled WGS sequence"/>
</dbReference>
<dbReference type="SUPFAM" id="SSF48452">
    <property type="entry name" value="TPR-like"/>
    <property type="match status" value="1"/>
</dbReference>
<keyword evidence="2" id="KW-0812">Transmembrane</keyword>
<proteinExistence type="predicted"/>
<dbReference type="InterPro" id="IPR011990">
    <property type="entry name" value="TPR-like_helical_dom_sf"/>
</dbReference>
<protein>
    <recommendedName>
        <fullName evidence="5">Tetratricopeptide repeat protein</fullName>
    </recommendedName>
</protein>
<evidence type="ECO:0000313" key="4">
    <source>
        <dbReference type="Proteomes" id="UP000837803"/>
    </source>
</evidence>
<dbReference type="InterPro" id="IPR019734">
    <property type="entry name" value="TPR_rpt"/>
</dbReference>
<dbReference type="EMBL" id="CAKLPZ010000001">
    <property type="protein sequence ID" value="CAH0999761.1"/>
    <property type="molecule type" value="Genomic_DNA"/>
</dbReference>
<sequence length="261" mass="28877">MHRPQWIAAAITLLLIAVTYWGCPVRPPEMEEGFNRAPSAATGVQSLIREAHTQLTPAQRATLSTLEDRLASQEEDSARVEVLQQLASEWYKAGQPGISGAFAAQIAELENTEDAWAIAATTFSLCLRQEGVAQKTRQYCTDQAEQAYQAAISLNPTNAEHRINLAVTYTDNPPPENPMKGILMLRELEQQYPEEPKVYITLAQLAIKTNQLDRAAERLRKADDLQPGNPDVVCSLAKVYENLGRAGEADIFARKCSDLLQ</sequence>
<evidence type="ECO:0000256" key="1">
    <source>
        <dbReference type="PROSITE-ProRule" id="PRU00339"/>
    </source>
</evidence>
<comment type="caution">
    <text evidence="3">The sequence shown here is derived from an EMBL/GenBank/DDBJ whole genome shotgun (WGS) entry which is preliminary data.</text>
</comment>
<dbReference type="Gene3D" id="1.25.40.10">
    <property type="entry name" value="Tetratricopeptide repeat domain"/>
    <property type="match status" value="1"/>
</dbReference>
<feature type="transmembrane region" description="Helical" evidence="2">
    <location>
        <begin position="6"/>
        <end position="23"/>
    </location>
</feature>
<organism evidence="3 4">
    <name type="scientific">Neolewinella maritima</name>
    <dbReference type="NCBI Taxonomy" id="1383882"/>
    <lineage>
        <taxon>Bacteria</taxon>
        <taxon>Pseudomonadati</taxon>
        <taxon>Bacteroidota</taxon>
        <taxon>Saprospiria</taxon>
        <taxon>Saprospirales</taxon>
        <taxon>Lewinellaceae</taxon>
        <taxon>Neolewinella</taxon>
    </lineage>
</organism>
<name>A0ABM9AYR8_9BACT</name>
<evidence type="ECO:0008006" key="5">
    <source>
        <dbReference type="Google" id="ProtNLM"/>
    </source>
</evidence>
<dbReference type="RefSeq" id="WP_238749974.1">
    <property type="nucleotide sequence ID" value="NZ_CAKLPZ010000001.1"/>
</dbReference>
<reference evidence="3" key="1">
    <citation type="submission" date="2021-12" db="EMBL/GenBank/DDBJ databases">
        <authorList>
            <person name="Rodrigo-Torres L."/>
            <person name="Arahal R. D."/>
            <person name="Lucena T."/>
        </authorList>
    </citation>
    <scope>NUCLEOTIDE SEQUENCE</scope>
    <source>
        <strain evidence="3">CECT 8419</strain>
    </source>
</reference>
<feature type="repeat" description="TPR" evidence="1">
    <location>
        <begin position="196"/>
        <end position="229"/>
    </location>
</feature>
<dbReference type="Pfam" id="PF13181">
    <property type="entry name" value="TPR_8"/>
    <property type="match status" value="1"/>
</dbReference>
<dbReference type="PROSITE" id="PS50005">
    <property type="entry name" value="TPR"/>
    <property type="match status" value="1"/>
</dbReference>
<gene>
    <name evidence="3" type="ORF">LEM8419_01061</name>
</gene>
<keyword evidence="4" id="KW-1185">Reference proteome</keyword>
<accession>A0ABM9AYR8</accession>